<sequence length="185" mass="20797">MRRRRISRHVGWSLGKLGARDGFEHYPTRSAREKGTGNLFITTITKRKEVLRGDLYQPSKVVQSCVKDLPELIAPPASIYERFHAKSNVFFYDTSTIKVPKLTIKKTKDNIKGEKQEVPEMGKHTKFVYDENDDVEVDVPQGPASTSTAAGGWAPLPLSLNINQRKNKIRPKPIVAPVKGVICTR</sequence>
<gene>
    <name evidence="1" type="ORF">TrLO_g12557</name>
</gene>
<organism evidence="1 2">
    <name type="scientific">Triparma laevis f. longispina</name>
    <dbReference type="NCBI Taxonomy" id="1714387"/>
    <lineage>
        <taxon>Eukaryota</taxon>
        <taxon>Sar</taxon>
        <taxon>Stramenopiles</taxon>
        <taxon>Ochrophyta</taxon>
        <taxon>Bolidophyceae</taxon>
        <taxon>Parmales</taxon>
        <taxon>Triparmaceae</taxon>
        <taxon>Triparma</taxon>
    </lineage>
</organism>
<reference evidence="2" key="1">
    <citation type="journal article" date="2023" name="Commun. Biol.">
        <title>Genome analysis of Parmales, the sister group of diatoms, reveals the evolutionary specialization of diatoms from phago-mixotrophs to photoautotrophs.</title>
        <authorList>
            <person name="Ban H."/>
            <person name="Sato S."/>
            <person name="Yoshikawa S."/>
            <person name="Yamada K."/>
            <person name="Nakamura Y."/>
            <person name="Ichinomiya M."/>
            <person name="Sato N."/>
            <person name="Blanc-Mathieu R."/>
            <person name="Endo H."/>
            <person name="Kuwata A."/>
            <person name="Ogata H."/>
        </authorList>
    </citation>
    <scope>NUCLEOTIDE SEQUENCE [LARGE SCALE GENOMIC DNA]</scope>
    <source>
        <strain evidence="2">NIES 3700</strain>
    </source>
</reference>
<dbReference type="EMBL" id="BRXW01000477">
    <property type="protein sequence ID" value="GMH58230.1"/>
    <property type="molecule type" value="Genomic_DNA"/>
</dbReference>
<name>A0A9W6ZWI8_9STRA</name>
<evidence type="ECO:0000313" key="1">
    <source>
        <dbReference type="EMBL" id="GMH58230.1"/>
    </source>
</evidence>
<dbReference type="Proteomes" id="UP001165122">
    <property type="component" value="Unassembled WGS sequence"/>
</dbReference>
<accession>A0A9W6ZWI8</accession>
<dbReference type="AlphaFoldDB" id="A0A9W6ZWI8"/>
<protein>
    <submittedName>
        <fullName evidence="1">Uncharacterized protein</fullName>
    </submittedName>
</protein>
<comment type="caution">
    <text evidence="1">The sequence shown here is derived from an EMBL/GenBank/DDBJ whole genome shotgun (WGS) entry which is preliminary data.</text>
</comment>
<keyword evidence="2" id="KW-1185">Reference proteome</keyword>
<evidence type="ECO:0000313" key="2">
    <source>
        <dbReference type="Proteomes" id="UP001165122"/>
    </source>
</evidence>
<proteinExistence type="predicted"/>
<dbReference type="OrthoDB" id="10511626at2759"/>